<dbReference type="EMBL" id="JACHDO010000001">
    <property type="protein sequence ID" value="MBB5494400.1"/>
    <property type="molecule type" value="Genomic_DNA"/>
</dbReference>
<dbReference type="PRINTS" id="PR00359">
    <property type="entry name" value="BP450"/>
</dbReference>
<dbReference type="GO" id="GO:0020037">
    <property type="term" value="F:heme binding"/>
    <property type="evidence" value="ECO:0007669"/>
    <property type="project" value="InterPro"/>
</dbReference>
<protein>
    <submittedName>
        <fullName evidence="3">Cytochrome P450</fullName>
    </submittedName>
</protein>
<dbReference type="PANTHER" id="PTHR46696:SF1">
    <property type="entry name" value="CYTOCHROME P450 YJIB-RELATED"/>
    <property type="match status" value="1"/>
</dbReference>
<gene>
    <name evidence="3" type="ORF">HNR07_005537</name>
</gene>
<comment type="caution">
    <text evidence="3">The sequence shown here is derived from an EMBL/GenBank/DDBJ whole genome shotgun (WGS) entry which is preliminary data.</text>
</comment>
<dbReference type="Proteomes" id="UP000579647">
    <property type="component" value="Unassembled WGS sequence"/>
</dbReference>
<evidence type="ECO:0000313" key="4">
    <source>
        <dbReference type="Proteomes" id="UP000579647"/>
    </source>
</evidence>
<dbReference type="Gene3D" id="1.10.630.10">
    <property type="entry name" value="Cytochrome P450"/>
    <property type="match status" value="1"/>
</dbReference>
<comment type="similarity">
    <text evidence="1">Belongs to the cytochrome P450 family.</text>
</comment>
<evidence type="ECO:0000313" key="3">
    <source>
        <dbReference type="EMBL" id="MBB5494400.1"/>
    </source>
</evidence>
<keyword evidence="4" id="KW-1185">Reference proteome</keyword>
<dbReference type="InterPro" id="IPR036396">
    <property type="entry name" value="Cyt_P450_sf"/>
</dbReference>
<dbReference type="AlphaFoldDB" id="A0A840WBI6"/>
<sequence length="464" mass="51166">MRTTPQPVPRTPEALVTSGCPRAKLHHDEPQADPYDVYARMRAEHGPVIPVELEPGVHGWLVTDYTTLISWSRDTTTFGHDARLWKDFREGRIDADAAVLPMMAPRANALFVDGAEHQRYRRAITDSLGAVGSDRLTEVTERYANGLIDEFCERGQADVLNEYARMLPLLVINELFGFDRDQGVRFVEAMRNLWLGVDAEKSNAEAERALSEVVTAKHREPGDDVTTRLIQHRAALSDEEVIMQLLLVVAAANEPTANLINAGVREVLADPNVAEGRAPSPTALADIVDRVLWQDPPITNYPVLYPRVDVPLGGGRTIEAGSPILLGFAASNRFFLEENAEQLAESRNRAHVAWGAGPHRCPAREEATTMTIVALRTLLERLPGLRVAVPPEDLRWHLSALSWIPVTLPVQFSPQSPLTPTPVEGTPWTASDSHPETSVRRAPTSGKSPLSSLSNFLVRLMRGS</sequence>
<accession>A0A840WBI6</accession>
<evidence type="ECO:0000256" key="2">
    <source>
        <dbReference type="SAM" id="MobiDB-lite"/>
    </source>
</evidence>
<dbReference type="PANTHER" id="PTHR46696">
    <property type="entry name" value="P450, PUTATIVE (EUROFUNG)-RELATED"/>
    <property type="match status" value="1"/>
</dbReference>
<name>A0A840WBI6_9ACTN</name>
<dbReference type="InterPro" id="IPR002397">
    <property type="entry name" value="Cyt_P450_B"/>
</dbReference>
<evidence type="ECO:0000256" key="1">
    <source>
        <dbReference type="ARBA" id="ARBA00010617"/>
    </source>
</evidence>
<organism evidence="3 4">
    <name type="scientific">Nocardiopsis metallicus</name>
    <dbReference type="NCBI Taxonomy" id="179819"/>
    <lineage>
        <taxon>Bacteria</taxon>
        <taxon>Bacillati</taxon>
        <taxon>Actinomycetota</taxon>
        <taxon>Actinomycetes</taxon>
        <taxon>Streptosporangiales</taxon>
        <taxon>Nocardiopsidaceae</taxon>
        <taxon>Nocardiopsis</taxon>
    </lineage>
</organism>
<dbReference type="GO" id="GO:0004497">
    <property type="term" value="F:monooxygenase activity"/>
    <property type="evidence" value="ECO:0007669"/>
    <property type="project" value="InterPro"/>
</dbReference>
<dbReference type="SUPFAM" id="SSF48264">
    <property type="entry name" value="Cytochrome P450"/>
    <property type="match status" value="1"/>
</dbReference>
<proteinExistence type="inferred from homology"/>
<dbReference type="GO" id="GO:0016705">
    <property type="term" value="F:oxidoreductase activity, acting on paired donors, with incorporation or reduction of molecular oxygen"/>
    <property type="evidence" value="ECO:0007669"/>
    <property type="project" value="InterPro"/>
</dbReference>
<feature type="region of interest" description="Disordered" evidence="2">
    <location>
        <begin position="417"/>
        <end position="450"/>
    </location>
</feature>
<reference evidence="3 4" key="1">
    <citation type="submission" date="2020-08" db="EMBL/GenBank/DDBJ databases">
        <title>Sequencing the genomes of 1000 actinobacteria strains.</title>
        <authorList>
            <person name="Klenk H.-P."/>
        </authorList>
    </citation>
    <scope>NUCLEOTIDE SEQUENCE [LARGE SCALE GENOMIC DNA]</scope>
    <source>
        <strain evidence="3 4">DSM 44598</strain>
    </source>
</reference>
<dbReference type="GO" id="GO:0005506">
    <property type="term" value="F:iron ion binding"/>
    <property type="evidence" value="ECO:0007669"/>
    <property type="project" value="InterPro"/>
</dbReference>